<dbReference type="InterPro" id="IPR046357">
    <property type="entry name" value="PPIase_dom_sf"/>
</dbReference>
<evidence type="ECO:0000256" key="5">
    <source>
        <dbReference type="ARBA" id="ARBA00023235"/>
    </source>
</evidence>
<gene>
    <name evidence="9" type="ORF">AS189_11450</name>
</gene>
<dbReference type="EMBL" id="CP013200">
    <property type="protein sequence ID" value="ALO66994.1"/>
    <property type="molecule type" value="Genomic_DNA"/>
</dbReference>
<evidence type="ECO:0000256" key="3">
    <source>
        <dbReference type="ARBA" id="ARBA00013194"/>
    </source>
</evidence>
<keyword evidence="5 6" id="KW-0413">Isomerase</keyword>
<keyword evidence="4 6" id="KW-0697">Rotamase</keyword>
<comment type="similarity">
    <text evidence="2">Belongs to the FKBP-type PPIase family.</text>
</comment>
<feature type="domain" description="PPIase FKBP-type" evidence="8">
    <location>
        <begin position="244"/>
        <end position="330"/>
    </location>
</feature>
<evidence type="ECO:0000259" key="8">
    <source>
        <dbReference type="PROSITE" id="PS50059"/>
    </source>
</evidence>
<evidence type="ECO:0000256" key="2">
    <source>
        <dbReference type="ARBA" id="ARBA00006577"/>
    </source>
</evidence>
<evidence type="ECO:0000256" key="6">
    <source>
        <dbReference type="PROSITE-ProRule" id="PRU00277"/>
    </source>
</evidence>
<proteinExistence type="inferred from homology"/>
<evidence type="ECO:0000313" key="10">
    <source>
        <dbReference type="Proteomes" id="UP000059574"/>
    </source>
</evidence>
<dbReference type="Gene3D" id="3.10.50.40">
    <property type="match status" value="1"/>
</dbReference>
<reference evidence="10" key="1">
    <citation type="submission" date="2015-11" db="EMBL/GenBank/DDBJ databases">
        <authorList>
            <person name="Kumar R."/>
            <person name="Singh D."/>
            <person name="Swarnkar M.K."/>
            <person name="Singh A.K."/>
            <person name="Kumar S."/>
        </authorList>
    </citation>
    <scope>NUCLEOTIDE SEQUENCE [LARGE SCALE GENOMIC DNA]</scope>
    <source>
        <strain evidence="10">ERGS4:06</strain>
    </source>
</reference>
<dbReference type="PROSITE" id="PS50059">
    <property type="entry name" value="FKBP_PPIASE"/>
    <property type="match status" value="1"/>
</dbReference>
<evidence type="ECO:0000313" key="9">
    <source>
        <dbReference type="EMBL" id="ALO66994.1"/>
    </source>
</evidence>
<protein>
    <recommendedName>
        <fullName evidence="3 6">peptidylprolyl isomerase</fullName>
        <ecNumber evidence="3 6">5.2.1.8</ecNumber>
    </recommendedName>
</protein>
<evidence type="ECO:0000256" key="1">
    <source>
        <dbReference type="ARBA" id="ARBA00000971"/>
    </source>
</evidence>
<dbReference type="Proteomes" id="UP000059574">
    <property type="component" value="Chromosome"/>
</dbReference>
<dbReference type="PROSITE" id="PS51257">
    <property type="entry name" value="PROKAR_LIPOPROTEIN"/>
    <property type="match status" value="1"/>
</dbReference>
<dbReference type="AlphaFoldDB" id="A0A0S2LZW6"/>
<dbReference type="InterPro" id="IPR001179">
    <property type="entry name" value="PPIase_FKBP_dom"/>
</dbReference>
<organism evidence="9 10">
    <name type="scientific">Arthrobacter alpinus</name>
    <dbReference type="NCBI Taxonomy" id="656366"/>
    <lineage>
        <taxon>Bacteria</taxon>
        <taxon>Bacillati</taxon>
        <taxon>Actinomycetota</taxon>
        <taxon>Actinomycetes</taxon>
        <taxon>Micrococcales</taxon>
        <taxon>Micrococcaceae</taxon>
        <taxon>Arthrobacter</taxon>
    </lineage>
</organism>
<feature type="chain" id="PRO_5006602247" description="peptidylprolyl isomerase" evidence="7">
    <location>
        <begin position="24"/>
        <end position="330"/>
    </location>
</feature>
<dbReference type="EC" id="5.2.1.8" evidence="3 6"/>
<comment type="catalytic activity">
    <reaction evidence="1 6">
        <text>[protein]-peptidylproline (omega=180) = [protein]-peptidylproline (omega=0)</text>
        <dbReference type="Rhea" id="RHEA:16237"/>
        <dbReference type="Rhea" id="RHEA-COMP:10747"/>
        <dbReference type="Rhea" id="RHEA-COMP:10748"/>
        <dbReference type="ChEBI" id="CHEBI:83833"/>
        <dbReference type="ChEBI" id="CHEBI:83834"/>
        <dbReference type="EC" id="5.2.1.8"/>
    </reaction>
</comment>
<evidence type="ECO:0000256" key="4">
    <source>
        <dbReference type="ARBA" id="ARBA00023110"/>
    </source>
</evidence>
<accession>A0A0S2LZW6</accession>
<dbReference type="GO" id="GO:0003755">
    <property type="term" value="F:peptidyl-prolyl cis-trans isomerase activity"/>
    <property type="evidence" value="ECO:0007669"/>
    <property type="project" value="UniProtKB-KW"/>
</dbReference>
<sequence>MRRLLALLLLPLLLIVTACSQEASSPGASDASTSSSVAIPPANAEVLASVKAVDQGKDKAPKVTFDKPLDIKAESMRVVTDGTGAQVKTGQTMEFRGINLDTKTGATLVENFSAATGETVQLNDVMKTQFPLVYSIFTNAKVGAYVAYANPAVAAVTGSTAAPAQDAQPATLSVFQITSVKDTPAPSKLMSAEETAALEKAGKLPTAKFDAKGVPTITIPKNDAPAGLTVQVLTEGTGVVLKDSDDITAFYTGWTWSDSKKFDSAYDRGEASAFNLKEVIEGWTKGLTGQKVGSTVLLSIPTDLAYGENAASKGKPAGPLVFVVKIESKK</sequence>
<dbReference type="Pfam" id="PF00254">
    <property type="entry name" value="FKBP_C"/>
    <property type="match status" value="1"/>
</dbReference>
<feature type="signal peptide" evidence="7">
    <location>
        <begin position="1"/>
        <end position="23"/>
    </location>
</feature>
<dbReference type="SUPFAM" id="SSF54534">
    <property type="entry name" value="FKBP-like"/>
    <property type="match status" value="1"/>
</dbReference>
<evidence type="ECO:0000256" key="7">
    <source>
        <dbReference type="SAM" id="SignalP"/>
    </source>
</evidence>
<name>A0A0S2LZW6_9MICC</name>
<reference evidence="9 10" key="2">
    <citation type="journal article" date="2016" name="J. Biotechnol.">
        <title>Complete genome sequence of Arthrobacter alpinus ERGS4:06, a yellow pigmented bacterium tolerant to cold and radiations isolated from Sikkim Himalaya.</title>
        <authorList>
            <person name="Kumar R."/>
            <person name="Singh D."/>
            <person name="Swarnkar M.K."/>
            <person name="Singh A.K."/>
            <person name="Kumar S."/>
        </authorList>
    </citation>
    <scope>NUCLEOTIDE SEQUENCE [LARGE SCALE GENOMIC DNA]</scope>
    <source>
        <strain evidence="9 10">ERGS4:06</strain>
    </source>
</reference>
<dbReference type="PANTHER" id="PTHR43811:SF19">
    <property type="entry name" value="39 KDA FK506-BINDING NUCLEAR PROTEIN"/>
    <property type="match status" value="1"/>
</dbReference>
<dbReference type="PANTHER" id="PTHR43811">
    <property type="entry name" value="FKBP-TYPE PEPTIDYL-PROLYL CIS-TRANS ISOMERASE FKPA"/>
    <property type="match status" value="1"/>
</dbReference>
<keyword evidence="7" id="KW-0732">Signal</keyword>